<name>A0A2S7KZ07_9FLAO</name>
<dbReference type="SUPFAM" id="SSF53448">
    <property type="entry name" value="Nucleotide-diphospho-sugar transferases"/>
    <property type="match status" value="1"/>
</dbReference>
<dbReference type="InterPro" id="IPR029044">
    <property type="entry name" value="Nucleotide-diphossugar_trans"/>
</dbReference>
<accession>A0A2S7KZ07</accession>
<protein>
    <recommendedName>
        <fullName evidence="1">Glycosyltransferase 2-like domain-containing protein</fullName>
    </recommendedName>
</protein>
<sequence length="293" mass="34399">MISVLIPTYNYNAYNLVAEIHQQLIKSNINFEIICLDDGSNWQHNNLNEKINTLSYSKFEILPNNIGRSAIRNLLAKKATHDWLLFLDADVIPVKSDFIATYYRQISKNGSVFCGGIAYEDHSKNKSFLRYKYGKKHEEVALEKRIKEPDKYFFTGNFFIKKIVFDNVQFEEKLIEYGREDLLFSIGLLEDKFAIAHLNNEVYHLGLDENNVFIAKTKKAMENVIFLEKEGFLENEKQKLLKIVQLLTFLKMNFLLIKWYPIFERKAEKLSSVWYLNLLKVSYVCYLKKKANG</sequence>
<dbReference type="AlphaFoldDB" id="A0A2S7KZ07"/>
<dbReference type="Gene3D" id="3.90.550.10">
    <property type="entry name" value="Spore Coat Polysaccharide Biosynthesis Protein SpsA, Chain A"/>
    <property type="match status" value="1"/>
</dbReference>
<reference evidence="2 3" key="1">
    <citation type="submission" date="2016-11" db="EMBL/GenBank/DDBJ databases">
        <title>Trade-off between light-utilization and light-protection in marine flavobacteria.</title>
        <authorList>
            <person name="Kumagai Y."/>
        </authorList>
    </citation>
    <scope>NUCLEOTIDE SEQUENCE [LARGE SCALE GENOMIC DNA]</scope>
    <source>
        <strain evidence="2 3">ATCC 700397</strain>
    </source>
</reference>
<dbReference type="PANTHER" id="PTHR43685:SF2">
    <property type="entry name" value="GLYCOSYLTRANSFERASE 2-LIKE DOMAIN-CONTAINING PROTEIN"/>
    <property type="match status" value="1"/>
</dbReference>
<dbReference type="InterPro" id="IPR050834">
    <property type="entry name" value="Glycosyltransf_2"/>
</dbReference>
<dbReference type="RefSeq" id="WP_104810101.1">
    <property type="nucleotide sequence ID" value="NZ_MQUA01000013.1"/>
</dbReference>
<evidence type="ECO:0000313" key="3">
    <source>
        <dbReference type="Proteomes" id="UP000239522"/>
    </source>
</evidence>
<dbReference type="EMBL" id="MQUA01000013">
    <property type="protein sequence ID" value="PQB07899.1"/>
    <property type="molecule type" value="Genomic_DNA"/>
</dbReference>
<dbReference type="CDD" id="cd00761">
    <property type="entry name" value="Glyco_tranf_GTA_type"/>
    <property type="match status" value="1"/>
</dbReference>
<dbReference type="Pfam" id="PF00535">
    <property type="entry name" value="Glycos_transf_2"/>
    <property type="match status" value="1"/>
</dbReference>
<evidence type="ECO:0000313" key="2">
    <source>
        <dbReference type="EMBL" id="PQB07899.1"/>
    </source>
</evidence>
<feature type="domain" description="Glycosyltransferase 2-like" evidence="1">
    <location>
        <begin position="3"/>
        <end position="158"/>
    </location>
</feature>
<gene>
    <name evidence="2" type="ORF">BST83_12620</name>
</gene>
<organism evidence="2 3">
    <name type="scientific">Polaribacter filamentus</name>
    <dbReference type="NCBI Taxonomy" id="53483"/>
    <lineage>
        <taxon>Bacteria</taxon>
        <taxon>Pseudomonadati</taxon>
        <taxon>Bacteroidota</taxon>
        <taxon>Flavobacteriia</taxon>
        <taxon>Flavobacteriales</taxon>
        <taxon>Flavobacteriaceae</taxon>
    </lineage>
</organism>
<dbReference type="InterPro" id="IPR001173">
    <property type="entry name" value="Glyco_trans_2-like"/>
</dbReference>
<evidence type="ECO:0000259" key="1">
    <source>
        <dbReference type="Pfam" id="PF00535"/>
    </source>
</evidence>
<dbReference type="Proteomes" id="UP000239522">
    <property type="component" value="Unassembled WGS sequence"/>
</dbReference>
<keyword evidence="3" id="KW-1185">Reference proteome</keyword>
<proteinExistence type="predicted"/>
<dbReference type="PANTHER" id="PTHR43685">
    <property type="entry name" value="GLYCOSYLTRANSFERASE"/>
    <property type="match status" value="1"/>
</dbReference>
<dbReference type="OrthoDB" id="761861at2"/>
<comment type="caution">
    <text evidence="2">The sequence shown here is derived from an EMBL/GenBank/DDBJ whole genome shotgun (WGS) entry which is preliminary data.</text>
</comment>